<evidence type="ECO:0000259" key="7">
    <source>
        <dbReference type="PROSITE" id="PS50850"/>
    </source>
</evidence>
<dbReference type="GO" id="GO:0016020">
    <property type="term" value="C:membrane"/>
    <property type="evidence" value="ECO:0007669"/>
    <property type="project" value="UniProtKB-SubCell"/>
</dbReference>
<keyword evidence="2" id="KW-0813">Transport</keyword>
<proteinExistence type="predicted"/>
<keyword evidence="3 6" id="KW-0812">Transmembrane</keyword>
<comment type="subcellular location">
    <subcellularLocation>
        <location evidence="1">Membrane</location>
        <topology evidence="1">Multi-pass membrane protein</topology>
    </subcellularLocation>
</comment>
<dbReference type="Gene3D" id="1.20.1250.20">
    <property type="entry name" value="MFS general substrate transporter like domains"/>
    <property type="match status" value="2"/>
</dbReference>
<dbReference type="GO" id="GO:0022857">
    <property type="term" value="F:transmembrane transporter activity"/>
    <property type="evidence" value="ECO:0007669"/>
    <property type="project" value="InterPro"/>
</dbReference>
<feature type="transmembrane region" description="Helical" evidence="6">
    <location>
        <begin position="430"/>
        <end position="451"/>
    </location>
</feature>
<dbReference type="PROSITE" id="PS50850">
    <property type="entry name" value="MFS"/>
    <property type="match status" value="1"/>
</dbReference>
<feature type="transmembrane region" description="Helical" evidence="6">
    <location>
        <begin position="398"/>
        <end position="418"/>
    </location>
</feature>
<dbReference type="OMA" id="FWYMPKE"/>
<evidence type="ECO:0000256" key="4">
    <source>
        <dbReference type="ARBA" id="ARBA00022989"/>
    </source>
</evidence>
<dbReference type="PANTHER" id="PTHR43791:SF54">
    <property type="entry name" value="MAJOR FACILITATOR SUPERFAMILY (MFS) PROFILE DOMAIN-CONTAINING PROTEIN-RELATED"/>
    <property type="match status" value="1"/>
</dbReference>
<feature type="domain" description="Major facilitator superfamily (MFS) profile" evidence="7">
    <location>
        <begin position="68"/>
        <end position="491"/>
    </location>
</feature>
<keyword evidence="4 6" id="KW-1133">Transmembrane helix</keyword>
<dbReference type="SUPFAM" id="SSF103473">
    <property type="entry name" value="MFS general substrate transporter"/>
    <property type="match status" value="1"/>
</dbReference>
<dbReference type="FunFam" id="1.20.1250.20:FF:000364">
    <property type="entry name" value="MFS general substrate transporter"/>
    <property type="match status" value="1"/>
</dbReference>
<evidence type="ECO:0000256" key="2">
    <source>
        <dbReference type="ARBA" id="ARBA00022448"/>
    </source>
</evidence>
<feature type="transmembrane region" description="Helical" evidence="6">
    <location>
        <begin position="196"/>
        <end position="218"/>
    </location>
</feature>
<dbReference type="OrthoDB" id="2962993at2759"/>
<evidence type="ECO:0000313" key="9">
    <source>
        <dbReference type="Proteomes" id="UP000054771"/>
    </source>
</evidence>
<feature type="transmembrane region" description="Helical" evidence="6">
    <location>
        <begin position="64"/>
        <end position="82"/>
    </location>
</feature>
<dbReference type="FunFam" id="1.20.1250.20:FF:000034">
    <property type="entry name" value="MFS general substrate transporter"/>
    <property type="match status" value="1"/>
</dbReference>
<dbReference type="PANTHER" id="PTHR43791">
    <property type="entry name" value="PERMEASE-RELATED"/>
    <property type="match status" value="1"/>
</dbReference>
<protein>
    <submittedName>
        <fullName evidence="8">Putative Permease of the major facilitator superfamily</fullName>
    </submittedName>
</protein>
<dbReference type="STRING" id="454130.A0A0U5GIP8"/>
<reference evidence="9" key="1">
    <citation type="journal article" date="2016" name="Genome Announc.">
        <title>Draft genome sequences of fungus Aspergillus calidoustus.</title>
        <authorList>
            <person name="Horn F."/>
            <person name="Linde J."/>
            <person name="Mattern D.J."/>
            <person name="Walther G."/>
            <person name="Guthke R."/>
            <person name="Scherlach K."/>
            <person name="Martin K."/>
            <person name="Brakhage A.A."/>
            <person name="Petzke L."/>
            <person name="Valiante V."/>
        </authorList>
    </citation>
    <scope>NUCLEOTIDE SEQUENCE [LARGE SCALE GENOMIC DNA]</scope>
    <source>
        <strain evidence="9">SF006504</strain>
    </source>
</reference>
<dbReference type="Proteomes" id="UP000054771">
    <property type="component" value="Unassembled WGS sequence"/>
</dbReference>
<evidence type="ECO:0000256" key="6">
    <source>
        <dbReference type="SAM" id="Phobius"/>
    </source>
</evidence>
<dbReference type="InterPro" id="IPR011701">
    <property type="entry name" value="MFS"/>
</dbReference>
<gene>
    <name evidence="8" type="ORF">ASPCAL13889</name>
</gene>
<feature type="transmembrane region" description="Helical" evidence="6">
    <location>
        <begin position="366"/>
        <end position="386"/>
    </location>
</feature>
<name>A0A0U5GIP8_ASPCI</name>
<accession>A0A0U5GIP8</accession>
<dbReference type="InterPro" id="IPR036259">
    <property type="entry name" value="MFS_trans_sf"/>
</dbReference>
<evidence type="ECO:0000256" key="5">
    <source>
        <dbReference type="ARBA" id="ARBA00023136"/>
    </source>
</evidence>
<dbReference type="EMBL" id="CDMC01000020">
    <property type="protein sequence ID" value="CEL10776.1"/>
    <property type="molecule type" value="Genomic_DNA"/>
</dbReference>
<evidence type="ECO:0000313" key="8">
    <source>
        <dbReference type="EMBL" id="CEL10776.1"/>
    </source>
</evidence>
<dbReference type="AlphaFoldDB" id="A0A0U5GIP8"/>
<sequence length="522" mass="57759">MATYTNKPADVDVLDEKLYDPDHVEKVSRTVAIDNFQVLGLRPEDAEFYTNYPPEARKKLLRKVDIRLIPMLAVLYLISHLDRANIGNAKIEGLDTDLGLSGVQWNIVLSVFFVPYVLLEVPSNMLLKNFARPSIYLGILITSWGIIMTLTGIVQNFAGLLVTRILLGVFEAGFFPGAVYLCTFWYMPKELSTRIAIFYCASALSGAFSGLLAAGIAQMHGVAGQEGWRWIFLLEGIATVVLGVMCFFCLIDSPASSGKWLTAEEIRYLELQHFIKEGGLFKEEKKKTSWKDIKATMLNWRMYMLAYILLAQSACSYGTKFTLPTITQAMGFKDTNAQLMTVPPYVAGAISAVCFSILSDKFYWRMPFVAIPLCLVTIGYAIIISLKGKLAENVGPAFFAIILTCIGIYPIHPATTSWTANNLAPSSRRAVGLAFNICIGNIGGVVGSYMYLEAEKPKYYTGFGLSCAFGGSALLVALALELSFVWGNKSKAKMDEGEVRERYTDDELLSMGDKSPLFKYTL</sequence>
<feature type="transmembrane region" description="Helical" evidence="6">
    <location>
        <begin position="230"/>
        <end position="251"/>
    </location>
</feature>
<evidence type="ECO:0000256" key="1">
    <source>
        <dbReference type="ARBA" id="ARBA00004141"/>
    </source>
</evidence>
<feature type="transmembrane region" description="Helical" evidence="6">
    <location>
        <begin position="102"/>
        <end position="121"/>
    </location>
</feature>
<feature type="transmembrane region" description="Helical" evidence="6">
    <location>
        <begin position="300"/>
        <end position="319"/>
    </location>
</feature>
<keyword evidence="9" id="KW-1185">Reference proteome</keyword>
<keyword evidence="5 6" id="KW-0472">Membrane</keyword>
<dbReference type="InterPro" id="IPR020846">
    <property type="entry name" value="MFS_dom"/>
</dbReference>
<dbReference type="Pfam" id="PF07690">
    <property type="entry name" value="MFS_1"/>
    <property type="match status" value="1"/>
</dbReference>
<evidence type="ECO:0000256" key="3">
    <source>
        <dbReference type="ARBA" id="ARBA00022692"/>
    </source>
</evidence>
<feature type="transmembrane region" description="Helical" evidence="6">
    <location>
        <begin position="133"/>
        <end position="153"/>
    </location>
</feature>
<organism evidence="8 9">
    <name type="scientific">Aspergillus calidoustus</name>
    <dbReference type="NCBI Taxonomy" id="454130"/>
    <lineage>
        <taxon>Eukaryota</taxon>
        <taxon>Fungi</taxon>
        <taxon>Dikarya</taxon>
        <taxon>Ascomycota</taxon>
        <taxon>Pezizomycotina</taxon>
        <taxon>Eurotiomycetes</taxon>
        <taxon>Eurotiomycetidae</taxon>
        <taxon>Eurotiales</taxon>
        <taxon>Aspergillaceae</taxon>
        <taxon>Aspergillus</taxon>
        <taxon>Aspergillus subgen. Nidulantes</taxon>
    </lineage>
</organism>
<feature type="transmembrane region" description="Helical" evidence="6">
    <location>
        <begin position="165"/>
        <end position="187"/>
    </location>
</feature>
<feature type="transmembrane region" description="Helical" evidence="6">
    <location>
        <begin position="339"/>
        <end position="359"/>
    </location>
</feature>
<feature type="transmembrane region" description="Helical" evidence="6">
    <location>
        <begin position="463"/>
        <end position="486"/>
    </location>
</feature>